<feature type="region of interest" description="Disordered" evidence="1">
    <location>
        <begin position="50"/>
        <end position="82"/>
    </location>
</feature>
<evidence type="ECO:0000313" key="2">
    <source>
        <dbReference type="EMBL" id="CAK0835289.1"/>
    </source>
</evidence>
<comment type="caution">
    <text evidence="2">The sequence shown here is derived from an EMBL/GenBank/DDBJ whole genome shotgun (WGS) entry which is preliminary data.</text>
</comment>
<organism evidence="2 3">
    <name type="scientific">Prorocentrum cordatum</name>
    <dbReference type="NCBI Taxonomy" id="2364126"/>
    <lineage>
        <taxon>Eukaryota</taxon>
        <taxon>Sar</taxon>
        <taxon>Alveolata</taxon>
        <taxon>Dinophyceae</taxon>
        <taxon>Prorocentrales</taxon>
        <taxon>Prorocentraceae</taxon>
        <taxon>Prorocentrum</taxon>
    </lineage>
</organism>
<reference evidence="2" key="1">
    <citation type="submission" date="2023-10" db="EMBL/GenBank/DDBJ databases">
        <authorList>
            <person name="Chen Y."/>
            <person name="Shah S."/>
            <person name="Dougan E. K."/>
            <person name="Thang M."/>
            <person name="Chan C."/>
        </authorList>
    </citation>
    <scope>NUCLEOTIDE SEQUENCE [LARGE SCALE GENOMIC DNA]</scope>
</reference>
<evidence type="ECO:0000313" key="3">
    <source>
        <dbReference type="Proteomes" id="UP001189429"/>
    </source>
</evidence>
<name>A0ABN9SSY1_9DINO</name>
<gene>
    <name evidence="2" type="ORF">PCOR1329_LOCUS32313</name>
</gene>
<feature type="region of interest" description="Disordered" evidence="1">
    <location>
        <begin position="1"/>
        <end position="20"/>
    </location>
</feature>
<accession>A0ABN9SSY1</accession>
<dbReference type="EMBL" id="CAUYUJ010013036">
    <property type="protein sequence ID" value="CAK0835289.1"/>
    <property type="molecule type" value="Genomic_DNA"/>
</dbReference>
<evidence type="ECO:0000256" key="1">
    <source>
        <dbReference type="SAM" id="MobiDB-lite"/>
    </source>
</evidence>
<sequence>MPPSGQCQETRTRQANNGSAVPSWPVIQLTKDFKPICALAIVSLWRQRNERTQVHRRSRGAPRAQELFDQGNGSRGGLGRFGPRTKVLSKKQCYQWLSLAVLATTCSRPLAKQMPPNEESPGTAR</sequence>
<keyword evidence="3" id="KW-1185">Reference proteome</keyword>
<protein>
    <submittedName>
        <fullName evidence="2">Uncharacterized protein</fullName>
    </submittedName>
</protein>
<dbReference type="Proteomes" id="UP001189429">
    <property type="component" value="Unassembled WGS sequence"/>
</dbReference>
<proteinExistence type="predicted"/>